<dbReference type="InterPro" id="IPR013783">
    <property type="entry name" value="Ig-like_fold"/>
</dbReference>
<dbReference type="InterPro" id="IPR047589">
    <property type="entry name" value="DUF11_rpt"/>
</dbReference>
<accession>A0ABT0HDP8</accession>
<dbReference type="PANTHER" id="PTHR34819:SF5">
    <property type="entry name" value="CONSERVED REPEAT DOMAIN PROTEIN"/>
    <property type="match status" value="1"/>
</dbReference>
<protein>
    <submittedName>
        <fullName evidence="4">PQQ-dependent sugar dehydrogenase</fullName>
    </submittedName>
</protein>
<keyword evidence="5" id="KW-1185">Reference proteome</keyword>
<dbReference type="PANTHER" id="PTHR34819">
    <property type="entry name" value="LARGE CYSTEINE-RICH PERIPLASMIC PROTEIN OMCB"/>
    <property type="match status" value="1"/>
</dbReference>
<keyword evidence="2" id="KW-0732">Signal</keyword>
<dbReference type="InterPro" id="IPR011042">
    <property type="entry name" value="6-blade_b-propeller_TolB-like"/>
</dbReference>
<dbReference type="EMBL" id="JALPRF010000001">
    <property type="protein sequence ID" value="MCK8490294.1"/>
    <property type="molecule type" value="Genomic_DNA"/>
</dbReference>
<gene>
    <name evidence="4" type="ORF">M0L20_00440</name>
</gene>
<feature type="compositionally biased region" description="Basic and acidic residues" evidence="1">
    <location>
        <begin position="732"/>
        <end position="741"/>
    </location>
</feature>
<dbReference type="Proteomes" id="UP001202180">
    <property type="component" value="Unassembled WGS sequence"/>
</dbReference>
<feature type="compositionally biased region" description="Polar residues" evidence="1">
    <location>
        <begin position="712"/>
        <end position="727"/>
    </location>
</feature>
<dbReference type="Gene3D" id="2.120.10.30">
    <property type="entry name" value="TolB, C-terminal domain"/>
    <property type="match status" value="1"/>
</dbReference>
<organism evidence="4 5">
    <name type="scientific">Spirosoma liriopis</name>
    <dbReference type="NCBI Taxonomy" id="2937440"/>
    <lineage>
        <taxon>Bacteria</taxon>
        <taxon>Pseudomonadati</taxon>
        <taxon>Bacteroidota</taxon>
        <taxon>Cytophagia</taxon>
        <taxon>Cytophagales</taxon>
        <taxon>Cytophagaceae</taxon>
        <taxon>Spirosoma</taxon>
    </lineage>
</organism>
<name>A0ABT0HDP8_9BACT</name>
<sequence length="741" mass="80133">MNYKYVWLFATICTTLISRSINAQLPRSLHPNITIEKLMNTQVRGVRLAYDATTQTMFYNAFTGDIFRIEQPTGGQAYDVPIGSWLDHGINYLQGMAFANGVMILAGNFKQSGQQGYGLVVKGIRQSNGSWRWERIMQTDPYPSSATLYDHAFSAVCVTPNKDSVYISSGSRTDHGEIEDTDGLYPNTREVPLTATIFKLPINPASTIHLPNEANALNQSGYVFCQGVRNEFDLALDAQGRLFGVENSGDRDDPEEMNWLRKGHHYGFPWEMGGNQTPQQFPGYNPSQDKLLPASLSPDQQQKFYNDPTFPTRPAGLVVTQPIRNVGPDANFARDPNTGQVVKANSISTFTSHRSPLGLIFDTDNSLADFTGDAFTLSYSAGGGVRGGYLFAEEPGEDLLHIRLQYDPATDNYTAQTTKIADNFIAPTDAERIGNIFYVIEEGRQAIWKLTFKPRPTALADLSLSLKASDLVATINQPLTLTLTVQNDGPSQAEQIQLENRLPPSMIYAGGALTNTNNVLTKTIASLSKGQSVNLVYQLIPLQSGVFQNDAQLLASNTPDPDSEPGSGTADGQDDAARIVVRTRDAGSAVFASPNPNQRPLPAVISNQPSPDPTKADLSLQLIASNLAPTVGDLVSFTVLVSNAGGQPVLSVTVGHTLPAQMTFETGTGWTANGLTLTNQIGSITAGGQAVATFVARVTSSGQLLNQAQITQATQADPDSTPNNGYTNGEDDTARIELRVR</sequence>
<dbReference type="SUPFAM" id="SSF50952">
    <property type="entry name" value="Soluble quinoprotein glucose dehydrogenase"/>
    <property type="match status" value="1"/>
</dbReference>
<dbReference type="NCBIfam" id="TIGR01451">
    <property type="entry name" value="B_ant_repeat"/>
    <property type="match status" value="2"/>
</dbReference>
<feature type="region of interest" description="Disordered" evidence="1">
    <location>
        <begin position="553"/>
        <end position="575"/>
    </location>
</feature>
<dbReference type="InterPro" id="IPR011041">
    <property type="entry name" value="Quinoprot_gluc/sorb_DH_b-prop"/>
</dbReference>
<evidence type="ECO:0000313" key="4">
    <source>
        <dbReference type="EMBL" id="MCK8490294.1"/>
    </source>
</evidence>
<feature type="chain" id="PRO_5047017864" evidence="2">
    <location>
        <begin position="24"/>
        <end position="741"/>
    </location>
</feature>
<dbReference type="InterPro" id="IPR051172">
    <property type="entry name" value="Chlamydia_OmcB"/>
</dbReference>
<feature type="signal peptide" evidence="2">
    <location>
        <begin position="1"/>
        <end position="23"/>
    </location>
</feature>
<feature type="domain" description="DUF11" evidence="3">
    <location>
        <begin position="461"/>
        <end position="566"/>
    </location>
</feature>
<dbReference type="Gene3D" id="2.60.40.10">
    <property type="entry name" value="Immunoglobulins"/>
    <property type="match status" value="2"/>
</dbReference>
<reference evidence="4 5" key="1">
    <citation type="submission" date="2022-04" db="EMBL/GenBank/DDBJ databases">
        <title>Spirosoma sp. strain RP8 genome sequencing and assembly.</title>
        <authorList>
            <person name="Jung Y."/>
        </authorList>
    </citation>
    <scope>NUCLEOTIDE SEQUENCE [LARGE SCALE GENOMIC DNA]</scope>
    <source>
        <strain evidence="4 5">RP8</strain>
    </source>
</reference>
<dbReference type="Pfam" id="PF01345">
    <property type="entry name" value="DUF11"/>
    <property type="match status" value="2"/>
</dbReference>
<dbReference type="RefSeq" id="WP_248475168.1">
    <property type="nucleotide sequence ID" value="NZ_JALPRF010000001.1"/>
</dbReference>
<proteinExistence type="predicted"/>
<feature type="region of interest" description="Disordered" evidence="1">
    <location>
        <begin position="712"/>
        <end position="741"/>
    </location>
</feature>
<feature type="domain" description="DUF11" evidence="3">
    <location>
        <begin position="617"/>
        <end position="724"/>
    </location>
</feature>
<evidence type="ECO:0000313" key="5">
    <source>
        <dbReference type="Proteomes" id="UP001202180"/>
    </source>
</evidence>
<evidence type="ECO:0000256" key="2">
    <source>
        <dbReference type="SAM" id="SignalP"/>
    </source>
</evidence>
<dbReference type="InterPro" id="IPR001434">
    <property type="entry name" value="OmcB-like_DUF11"/>
</dbReference>
<evidence type="ECO:0000259" key="3">
    <source>
        <dbReference type="Pfam" id="PF01345"/>
    </source>
</evidence>
<comment type="caution">
    <text evidence="4">The sequence shown here is derived from an EMBL/GenBank/DDBJ whole genome shotgun (WGS) entry which is preliminary data.</text>
</comment>
<evidence type="ECO:0000256" key="1">
    <source>
        <dbReference type="SAM" id="MobiDB-lite"/>
    </source>
</evidence>